<dbReference type="AlphaFoldDB" id="A0A8T0KH19"/>
<name>A0A8T0KH19_PHAAN</name>
<gene>
    <name evidence="2" type="ORF">HKW66_Vig0082480</name>
</gene>
<reference evidence="2 3" key="1">
    <citation type="submission" date="2020-05" db="EMBL/GenBank/DDBJ databases">
        <title>Vigna angularis (adzuki bean) Var. LongXiaoDou No. 4 denovo assembly.</title>
        <authorList>
            <person name="Xiang H."/>
        </authorList>
    </citation>
    <scope>NUCLEOTIDE SEQUENCE [LARGE SCALE GENOMIC DNA]</scope>
    <source>
        <tissue evidence="2">Leaf</tissue>
    </source>
</reference>
<organism evidence="2 3">
    <name type="scientific">Phaseolus angularis</name>
    <name type="common">Azuki bean</name>
    <name type="synonym">Vigna angularis</name>
    <dbReference type="NCBI Taxonomy" id="3914"/>
    <lineage>
        <taxon>Eukaryota</taxon>
        <taxon>Viridiplantae</taxon>
        <taxon>Streptophyta</taxon>
        <taxon>Embryophyta</taxon>
        <taxon>Tracheophyta</taxon>
        <taxon>Spermatophyta</taxon>
        <taxon>Magnoliopsida</taxon>
        <taxon>eudicotyledons</taxon>
        <taxon>Gunneridae</taxon>
        <taxon>Pentapetalae</taxon>
        <taxon>rosids</taxon>
        <taxon>fabids</taxon>
        <taxon>Fabales</taxon>
        <taxon>Fabaceae</taxon>
        <taxon>Papilionoideae</taxon>
        <taxon>50 kb inversion clade</taxon>
        <taxon>NPAAA clade</taxon>
        <taxon>indigoferoid/millettioid clade</taxon>
        <taxon>Phaseoleae</taxon>
        <taxon>Vigna</taxon>
    </lineage>
</organism>
<evidence type="ECO:0000313" key="3">
    <source>
        <dbReference type="Proteomes" id="UP000743370"/>
    </source>
</evidence>
<protein>
    <submittedName>
        <fullName evidence="2">Nuclear transcription factor Y subunit</fullName>
    </submittedName>
</protein>
<evidence type="ECO:0000313" key="2">
    <source>
        <dbReference type="EMBL" id="KAG2399270.1"/>
    </source>
</evidence>
<comment type="caution">
    <text evidence="2">The sequence shown here is derived from an EMBL/GenBank/DDBJ whole genome shotgun (WGS) entry which is preliminary data.</text>
</comment>
<dbReference type="EMBL" id="JABFOF010000004">
    <property type="protein sequence ID" value="KAG2399270.1"/>
    <property type="molecule type" value="Genomic_DNA"/>
</dbReference>
<sequence>MENSQQGGQGQSGAYPGAAAGSAGAGAGAPPFQHLLHQQQQQLQMFWSYQRQEIEHIKDDAALVGATASGVPYYYPPIGQPAGMMIGRPAVDPATGVYVQPPSQAWQSVWQSTADDTSYGGAGGAAESLANEGVMKMLNLLGILIVWN</sequence>
<dbReference type="Proteomes" id="UP000743370">
    <property type="component" value="Unassembled WGS sequence"/>
</dbReference>
<evidence type="ECO:0000256" key="1">
    <source>
        <dbReference type="SAM" id="MobiDB-lite"/>
    </source>
</evidence>
<feature type="region of interest" description="Disordered" evidence="1">
    <location>
        <begin position="1"/>
        <end position="31"/>
    </location>
</feature>
<accession>A0A8T0KH19</accession>
<proteinExistence type="predicted"/>